<organism evidence="3 4">
    <name type="scientific">Thermobifida halotolerans</name>
    <dbReference type="NCBI Taxonomy" id="483545"/>
    <lineage>
        <taxon>Bacteria</taxon>
        <taxon>Bacillati</taxon>
        <taxon>Actinomycetota</taxon>
        <taxon>Actinomycetes</taxon>
        <taxon>Streptosporangiales</taxon>
        <taxon>Nocardiopsidaceae</taxon>
        <taxon>Thermobifida</taxon>
    </lineage>
</organism>
<evidence type="ECO:0000313" key="3">
    <source>
        <dbReference type="EMBL" id="UOE22112.1"/>
    </source>
</evidence>
<dbReference type="Gene3D" id="3.10.180.10">
    <property type="entry name" value="2,3-Dihydroxybiphenyl 1,2-Dioxygenase, domain 1"/>
    <property type="match status" value="1"/>
</dbReference>
<proteinExistence type="predicted"/>
<sequence>MQLELRQVPDVLPFEAAGEERLYRPEPGWWGPGKHGVPGARGVLQAGYTVADLAEAVAFHVNVLGGEVLYRESLRFDADYASRQFAIDQAVEVETAVVRLGPVTNVELAQYTVSDQRTERPRNSDVGGHHLAFFVDDVDAAVAWLRTVPGVEVLGEPQLIQDGGPIHGDYWVYFKAPSGFQMEVLNMPDGMPYERFTDARRFGPSDSWENR</sequence>
<dbReference type="SUPFAM" id="SSF54593">
    <property type="entry name" value="Glyoxalase/Bleomycin resistance protein/Dihydroxybiphenyl dioxygenase"/>
    <property type="match status" value="1"/>
</dbReference>
<dbReference type="InterPro" id="IPR037523">
    <property type="entry name" value="VOC_core"/>
</dbReference>
<name>A0AA97M6H3_9ACTN</name>
<dbReference type="GO" id="GO:0004493">
    <property type="term" value="F:methylmalonyl-CoA epimerase activity"/>
    <property type="evidence" value="ECO:0007669"/>
    <property type="project" value="TreeGrafter"/>
</dbReference>
<dbReference type="PANTHER" id="PTHR43048:SF6">
    <property type="entry name" value="BLR8189 PROTEIN"/>
    <property type="match status" value="1"/>
</dbReference>
<dbReference type="RefSeq" id="WP_084012414.1">
    <property type="nucleotide sequence ID" value="NZ_CP063196.1"/>
</dbReference>
<dbReference type="EMBL" id="CP063196">
    <property type="protein sequence ID" value="UOE22112.1"/>
    <property type="molecule type" value="Genomic_DNA"/>
</dbReference>
<reference evidence="3" key="1">
    <citation type="submission" date="2020-10" db="EMBL/GenBank/DDBJ databases">
        <title>De novo genome project of the cellulose decomposer Thermobifida halotolerans type strain.</title>
        <authorList>
            <person name="Nagy I."/>
            <person name="Horvath B."/>
            <person name="Kukolya J."/>
            <person name="Nagy I."/>
            <person name="Orsini M."/>
        </authorList>
    </citation>
    <scope>NUCLEOTIDE SEQUENCE</scope>
    <source>
        <strain evidence="3">DSM 44931</strain>
    </source>
</reference>
<dbReference type="Proteomes" id="UP000265719">
    <property type="component" value="Chromosome"/>
</dbReference>
<keyword evidence="1" id="KW-0479">Metal-binding</keyword>
<dbReference type="KEGG" id="thao:NI17_017840"/>
<keyword evidence="4" id="KW-1185">Reference proteome</keyword>
<dbReference type="Pfam" id="PF13669">
    <property type="entry name" value="Glyoxalase_4"/>
    <property type="match status" value="1"/>
</dbReference>
<evidence type="ECO:0000259" key="2">
    <source>
        <dbReference type="PROSITE" id="PS51819"/>
    </source>
</evidence>
<dbReference type="PROSITE" id="PS51819">
    <property type="entry name" value="VOC"/>
    <property type="match status" value="1"/>
</dbReference>
<feature type="domain" description="VOC" evidence="2">
    <location>
        <begin position="42"/>
        <end position="187"/>
    </location>
</feature>
<gene>
    <name evidence="3" type="ORF">NI17_017840</name>
</gene>
<evidence type="ECO:0000313" key="4">
    <source>
        <dbReference type="Proteomes" id="UP000265719"/>
    </source>
</evidence>
<evidence type="ECO:0000256" key="1">
    <source>
        <dbReference type="ARBA" id="ARBA00022723"/>
    </source>
</evidence>
<dbReference type="InterPro" id="IPR029068">
    <property type="entry name" value="Glyas_Bleomycin-R_OHBP_Dase"/>
</dbReference>
<dbReference type="PANTHER" id="PTHR43048">
    <property type="entry name" value="METHYLMALONYL-COA EPIMERASE"/>
    <property type="match status" value="1"/>
</dbReference>
<dbReference type="GO" id="GO:0046872">
    <property type="term" value="F:metal ion binding"/>
    <property type="evidence" value="ECO:0007669"/>
    <property type="project" value="UniProtKB-KW"/>
</dbReference>
<accession>A0AA97M6H3</accession>
<dbReference type="InterPro" id="IPR051785">
    <property type="entry name" value="MMCE/EMCE_epimerase"/>
</dbReference>
<dbReference type="GO" id="GO:0046491">
    <property type="term" value="P:L-methylmalonyl-CoA metabolic process"/>
    <property type="evidence" value="ECO:0007669"/>
    <property type="project" value="TreeGrafter"/>
</dbReference>
<protein>
    <submittedName>
        <fullName evidence="3">VOC family protein</fullName>
    </submittedName>
</protein>
<dbReference type="AlphaFoldDB" id="A0AA97M6H3"/>